<dbReference type="Pfam" id="PF13086">
    <property type="entry name" value="AAA_11"/>
    <property type="match status" value="1"/>
</dbReference>
<evidence type="ECO:0000259" key="2">
    <source>
        <dbReference type="Pfam" id="PF10881"/>
    </source>
</evidence>
<reference evidence="5 6" key="1">
    <citation type="submission" date="2018-05" db="EMBL/GenBank/DDBJ databases">
        <title>The Hungate 1000. A catalogue of reference genomes from the rumen microbiome.</title>
        <authorList>
            <person name="Kelly W."/>
        </authorList>
    </citation>
    <scope>NUCLEOTIDE SEQUENCE [LARGE SCALE GENOMIC DNA]</scope>
    <source>
        <strain evidence="5 6">SAb67</strain>
    </source>
</reference>
<name>A0A315Y181_RUMFL</name>
<dbReference type="EMBL" id="QGDI01000007">
    <property type="protein sequence ID" value="PWJ12205.1"/>
    <property type="molecule type" value="Genomic_DNA"/>
</dbReference>
<dbReference type="Proteomes" id="UP000245720">
    <property type="component" value="Unassembled WGS sequence"/>
</dbReference>
<keyword evidence="5" id="KW-0067">ATP-binding</keyword>
<dbReference type="InterPro" id="IPR041679">
    <property type="entry name" value="DNA2/NAM7-like_C"/>
</dbReference>
<organism evidence="5 6">
    <name type="scientific">Ruminococcus flavefaciens</name>
    <dbReference type="NCBI Taxonomy" id="1265"/>
    <lineage>
        <taxon>Bacteria</taxon>
        <taxon>Bacillati</taxon>
        <taxon>Bacillota</taxon>
        <taxon>Clostridia</taxon>
        <taxon>Eubacteriales</taxon>
        <taxon>Oscillospiraceae</taxon>
        <taxon>Ruminococcus</taxon>
    </lineage>
</organism>
<proteinExistence type="predicted"/>
<feature type="domain" description="DNA2/NAM7 helicase-like C-terminal" evidence="4">
    <location>
        <begin position="663"/>
        <end position="827"/>
    </location>
</feature>
<dbReference type="GO" id="GO:0004386">
    <property type="term" value="F:helicase activity"/>
    <property type="evidence" value="ECO:0007669"/>
    <property type="project" value="UniProtKB-KW"/>
</dbReference>
<feature type="coiled-coil region" evidence="1">
    <location>
        <begin position="436"/>
        <end position="463"/>
    </location>
</feature>
<keyword evidence="1" id="KW-0175">Coiled coil</keyword>
<accession>A0A315Y181</accession>
<gene>
    <name evidence="5" type="ORF">IE37_01895</name>
</gene>
<dbReference type="AlphaFoldDB" id="A0A315Y181"/>
<comment type="caution">
    <text evidence="5">The sequence shown here is derived from an EMBL/GenBank/DDBJ whole genome shotgun (WGS) entry which is preliminary data.</text>
</comment>
<evidence type="ECO:0000313" key="6">
    <source>
        <dbReference type="Proteomes" id="UP000245720"/>
    </source>
</evidence>
<dbReference type="Gene3D" id="3.40.960.10">
    <property type="entry name" value="VSR Endonuclease"/>
    <property type="match status" value="1"/>
</dbReference>
<dbReference type="SUPFAM" id="SSF52540">
    <property type="entry name" value="P-loop containing nucleoside triphosphate hydrolases"/>
    <property type="match status" value="1"/>
</dbReference>
<dbReference type="Pfam" id="PF13087">
    <property type="entry name" value="AAA_12"/>
    <property type="match status" value="1"/>
</dbReference>
<evidence type="ECO:0000256" key="1">
    <source>
        <dbReference type="SAM" id="Coils"/>
    </source>
</evidence>
<keyword evidence="5" id="KW-0378">Hydrolase</keyword>
<dbReference type="Pfam" id="PF10881">
    <property type="entry name" value="DUF2726"/>
    <property type="match status" value="1"/>
</dbReference>
<evidence type="ECO:0000259" key="4">
    <source>
        <dbReference type="Pfam" id="PF13087"/>
    </source>
</evidence>
<protein>
    <submittedName>
        <fullName evidence="5">Superfamily I DNA and/or RNA helicase</fullName>
    </submittedName>
</protein>
<dbReference type="CDD" id="cd18808">
    <property type="entry name" value="SF1_C_Upf1"/>
    <property type="match status" value="1"/>
</dbReference>
<dbReference type="PANTHER" id="PTHR10887">
    <property type="entry name" value="DNA2/NAM7 HELICASE FAMILY"/>
    <property type="match status" value="1"/>
</dbReference>
<dbReference type="InterPro" id="IPR027417">
    <property type="entry name" value="P-loop_NTPase"/>
</dbReference>
<dbReference type="PANTHER" id="PTHR10887:SF495">
    <property type="entry name" value="HELICASE SENATAXIN ISOFORM X1-RELATED"/>
    <property type="match status" value="1"/>
</dbReference>
<keyword evidence="5" id="KW-0547">Nucleotide-binding</keyword>
<keyword evidence="5" id="KW-0347">Helicase</keyword>
<sequence length="1001" mass="116500">MNSIGRDIFKAIHEGKWLSIEYRNKHGSLTKYWIGIYDIDVRYKRMRVEGLHLGNFQNMELTIYIDKIESSKLLDGTFQPINERLIEDIKMNPNKYAFIFTNTANLKILNYLADCNKLDSIPYKSEYDLIGRIDGDKLTPAGYILDEEQFKAIVKSFRKRFESEYQRRKVTQLCLNLLSVNTKRGLYVLAYRRLELDVKSRTLRPSEDITICKEFTIAGEKESIRQFLDADDYYLLEDFEEYSEVIKDRITASNSQINGVDDMPYLICIESEHLVDLSIEYREILDMYEEDRVTTPIKAFFGDLTAPSRRRKDYPITLLNNKINLDQLLAIHNALKYPVTYVQGPPGTGKSNTIVNTIISAFFNEKTVLFSSYNNHPIDGVFDVIRSLKYRERIIPFPILRLGSNAKVDEAIERIKGLYDYTKSLNIYEKTLNKNKTDKTEQTQKLTELLKKHEERLELKERKDAISDLYKLNDNMNFQTDLEQRQLYQVEQRMKEIGTVTDEEALALLTDDQEAFRKYLFYTSAMFIKRLEEPKYADFMKILDMTDKEERINEFNHWVSDEDNLRKLQRVFPVIATTCISAHKLGKPAQYFDMVIMDEASQCNTAMSLVPILRGENLMLVGDPQQLNPVVLLDQSVNESLRKKYNVAPEYDYIANSVYKTFLACDSVSDEILLRYHYRCDKKIIEFNNKKYYNGRLKIKTGDKSETPLIFSDIQCNTTDYKNTAPAEADKIVQFVKMNKDKSIGIITPFANQRNCIQKALHEARLDNIPCGTVHAFQGDEKDIILFSLALTDKTGPKTYDWLKNNRELVNVAVSRAKEQLIVLSSKKELERLHDPDSPDDIYELVNYVGSNGRTEVTPKDVSSRALGIKPYSTETEEAFLQNLNHALDNILLNEGRCSVEREVAISQVFSDNVPCSDLFYTGRFDFVIYQRDYSNRKMPVLAIELDGKEHIESEIVRERDRKKNKICHDHGFELIRVENSYARRYNFIKGVLIDYFGKRR</sequence>
<evidence type="ECO:0000313" key="5">
    <source>
        <dbReference type="EMBL" id="PWJ12205.1"/>
    </source>
</evidence>
<dbReference type="InterPro" id="IPR047187">
    <property type="entry name" value="SF1_C_Upf1"/>
</dbReference>
<dbReference type="CDD" id="cd17934">
    <property type="entry name" value="DEXXQc_Upf1-like"/>
    <property type="match status" value="1"/>
</dbReference>
<feature type="domain" description="DNA2/NAM7 helicase helicase" evidence="3">
    <location>
        <begin position="323"/>
        <end position="632"/>
    </location>
</feature>
<dbReference type="OrthoDB" id="9757917at2"/>
<dbReference type="InterPro" id="IPR041677">
    <property type="entry name" value="DNA2/NAM7_AAA_11"/>
</dbReference>
<dbReference type="InterPro" id="IPR045055">
    <property type="entry name" value="DNA2/NAM7-like"/>
</dbReference>
<feature type="domain" description="DUF2726" evidence="2">
    <location>
        <begin position="919"/>
        <end position="983"/>
    </location>
</feature>
<dbReference type="RefSeq" id="WP_109726800.1">
    <property type="nucleotide sequence ID" value="NZ_QGDI01000007.1"/>
</dbReference>
<dbReference type="Gene3D" id="3.40.50.300">
    <property type="entry name" value="P-loop containing nucleotide triphosphate hydrolases"/>
    <property type="match status" value="2"/>
</dbReference>
<dbReference type="InterPro" id="IPR024402">
    <property type="entry name" value="DUF2726"/>
</dbReference>
<evidence type="ECO:0000259" key="3">
    <source>
        <dbReference type="Pfam" id="PF13086"/>
    </source>
</evidence>